<accession>A0A6S6R857</accession>
<name>A0A6S6R857_9FIRM</name>
<protein>
    <submittedName>
        <fullName evidence="1">Uncharacterized protein</fullName>
    </submittedName>
</protein>
<dbReference type="AlphaFoldDB" id="A0A6S6R857"/>
<keyword evidence="2" id="KW-1185">Reference proteome</keyword>
<sequence>MKIALGHTDDCYAKTGVHVQNPIWIHYNSMELIGQSIFINITYLKLL</sequence>
<gene>
    <name evidence="1" type="ORF">acsn021_27100</name>
</gene>
<proteinExistence type="predicted"/>
<evidence type="ECO:0000313" key="2">
    <source>
        <dbReference type="Proteomes" id="UP000515561"/>
    </source>
</evidence>
<dbReference type="KEGG" id="acel:acsn021_27100"/>
<dbReference type="Proteomes" id="UP000515561">
    <property type="component" value="Chromosome"/>
</dbReference>
<reference evidence="1 2" key="1">
    <citation type="journal article" date="2016" name="Int. J. Syst. Evol. Microbiol.">
        <title>Descriptions of Anaerotaenia torta gen. nov., sp. nov. and Anaerocolumna cellulosilytica gen. nov., sp. nov. isolated from a methanogenic reactor of cattle waste.</title>
        <authorList>
            <person name="Uek A."/>
            <person name="Ohtaki Y."/>
            <person name="Kaku N."/>
            <person name="Ueki K."/>
        </authorList>
    </citation>
    <scope>NUCLEOTIDE SEQUENCE [LARGE SCALE GENOMIC DNA]</scope>
    <source>
        <strain evidence="1 2">SN021</strain>
    </source>
</reference>
<dbReference type="EMBL" id="AP023367">
    <property type="protein sequence ID" value="BCJ95141.1"/>
    <property type="molecule type" value="Genomic_DNA"/>
</dbReference>
<organism evidence="1 2">
    <name type="scientific">Anaerocolumna cellulosilytica</name>
    <dbReference type="NCBI Taxonomy" id="433286"/>
    <lineage>
        <taxon>Bacteria</taxon>
        <taxon>Bacillati</taxon>
        <taxon>Bacillota</taxon>
        <taxon>Clostridia</taxon>
        <taxon>Lachnospirales</taxon>
        <taxon>Lachnospiraceae</taxon>
        <taxon>Anaerocolumna</taxon>
    </lineage>
</organism>
<evidence type="ECO:0000313" key="1">
    <source>
        <dbReference type="EMBL" id="BCJ95141.1"/>
    </source>
</evidence>